<dbReference type="Proteomes" id="UP000471052">
    <property type="component" value="Unassembled WGS sequence"/>
</dbReference>
<comment type="caution">
    <text evidence="3">The sequence shown here is derived from an EMBL/GenBank/DDBJ whole genome shotgun (WGS) entry which is preliminary data.</text>
</comment>
<reference evidence="3 4" key="1">
    <citation type="submission" date="2019-08" db="EMBL/GenBank/DDBJ databases">
        <title>In-depth cultivation of the pig gut microbiome towards novel bacterial diversity and tailored functional studies.</title>
        <authorList>
            <person name="Wylensek D."/>
            <person name="Hitch T.C.A."/>
            <person name="Clavel T."/>
        </authorList>
    </citation>
    <scope>NUCLEOTIDE SEQUENCE [LARGE SCALE GENOMIC DNA]</scope>
    <source>
        <strain evidence="3 4">BL-178-WT-3A</strain>
    </source>
</reference>
<feature type="region of interest" description="Disordered" evidence="1">
    <location>
        <begin position="39"/>
        <end position="84"/>
    </location>
</feature>
<gene>
    <name evidence="3" type="ORF">FYJ82_07000</name>
</gene>
<accession>A0A6N7X651</accession>
<name>A0A6N7X651_STRAY</name>
<evidence type="ECO:0000256" key="1">
    <source>
        <dbReference type="SAM" id="MobiDB-lite"/>
    </source>
</evidence>
<feature type="transmembrane region" description="Helical" evidence="2">
    <location>
        <begin position="6"/>
        <end position="28"/>
    </location>
</feature>
<evidence type="ECO:0000313" key="3">
    <source>
        <dbReference type="EMBL" id="MST54129.1"/>
    </source>
</evidence>
<dbReference type="RefSeq" id="WP_154455249.1">
    <property type="nucleotide sequence ID" value="NZ_JASHCF010000037.1"/>
</dbReference>
<keyword evidence="2" id="KW-1133">Transmembrane helix</keyword>
<sequence length="195" mass="21597">MKKWQTITAIALTIFALSIGGFVTYTYLRPSHYGGGIFTDETSQSTTSTSDTTSSTTETSQSIISTSETGGDDGYHEEAVTETETNTASSNIIYLTDVVGLGTDPSIFKDGGYYIVSPGGVRSGSEIVYSVYRLEREGTMADGKPIVATKDYVRTTDSYDVAREFLYWLRYYDPDNTPNSSLEENWNYFVREREG</sequence>
<dbReference type="AlphaFoldDB" id="A0A6N7X651"/>
<dbReference type="EMBL" id="VUNP01000031">
    <property type="protein sequence ID" value="MST54129.1"/>
    <property type="molecule type" value="Genomic_DNA"/>
</dbReference>
<organism evidence="3 4">
    <name type="scientific">Streptococcus alactolyticus</name>
    <dbReference type="NCBI Taxonomy" id="29389"/>
    <lineage>
        <taxon>Bacteria</taxon>
        <taxon>Bacillati</taxon>
        <taxon>Bacillota</taxon>
        <taxon>Bacilli</taxon>
        <taxon>Lactobacillales</taxon>
        <taxon>Streptococcaceae</taxon>
        <taxon>Streptococcus</taxon>
    </lineage>
</organism>
<feature type="compositionally biased region" description="Low complexity" evidence="1">
    <location>
        <begin position="39"/>
        <end position="69"/>
    </location>
</feature>
<proteinExistence type="predicted"/>
<keyword evidence="2" id="KW-0812">Transmembrane</keyword>
<evidence type="ECO:0000256" key="2">
    <source>
        <dbReference type="SAM" id="Phobius"/>
    </source>
</evidence>
<keyword evidence="2" id="KW-0472">Membrane</keyword>
<evidence type="ECO:0000313" key="4">
    <source>
        <dbReference type="Proteomes" id="UP000471052"/>
    </source>
</evidence>
<protein>
    <submittedName>
        <fullName evidence="3">Uncharacterized protein</fullName>
    </submittedName>
</protein>